<dbReference type="GO" id="GO:0003684">
    <property type="term" value="F:damaged DNA binding"/>
    <property type="evidence" value="ECO:0007669"/>
    <property type="project" value="InterPro"/>
</dbReference>
<keyword evidence="5" id="KW-1185">Reference proteome</keyword>
<keyword evidence="2" id="KW-0548">Nucleotidyltransferase</keyword>
<comment type="catalytic activity">
    <reaction evidence="2">
        <text>DNA(n) + a 2'-deoxyribonucleoside 5'-triphosphate = DNA(n+1) + diphosphate</text>
        <dbReference type="Rhea" id="RHEA:22508"/>
        <dbReference type="Rhea" id="RHEA-COMP:17339"/>
        <dbReference type="Rhea" id="RHEA-COMP:17340"/>
        <dbReference type="ChEBI" id="CHEBI:33019"/>
        <dbReference type="ChEBI" id="CHEBI:61560"/>
        <dbReference type="ChEBI" id="CHEBI:173112"/>
        <dbReference type="EC" id="2.7.7.7"/>
    </reaction>
</comment>
<proteinExistence type="inferred from homology"/>
<dbReference type="InterPro" id="IPR043502">
    <property type="entry name" value="DNA/RNA_pol_sf"/>
</dbReference>
<dbReference type="CDD" id="cd03586">
    <property type="entry name" value="PolY_Pol_IV_kappa"/>
    <property type="match status" value="1"/>
</dbReference>
<dbReference type="SUPFAM" id="SSF100879">
    <property type="entry name" value="Lesion bypass DNA polymerase (Y-family), little finger domain"/>
    <property type="match status" value="1"/>
</dbReference>
<evidence type="ECO:0000313" key="4">
    <source>
        <dbReference type="EMBL" id="QGS51950.1"/>
    </source>
</evidence>
<keyword evidence="2" id="KW-0808">Transferase</keyword>
<dbReference type="InterPro" id="IPR050116">
    <property type="entry name" value="DNA_polymerase-Y"/>
</dbReference>
<dbReference type="KEGG" id="stab:STABA_v1c05870"/>
<keyword evidence="2" id="KW-0227">DNA damage</keyword>
<dbReference type="Pfam" id="PF11799">
    <property type="entry name" value="IMS_C"/>
    <property type="match status" value="1"/>
</dbReference>
<feature type="site" description="Substrate discrimination" evidence="2">
    <location>
        <position position="22"/>
    </location>
</feature>
<dbReference type="PROSITE" id="PS50173">
    <property type="entry name" value="UMUC"/>
    <property type="match status" value="1"/>
</dbReference>
<feature type="active site" evidence="2">
    <location>
        <position position="113"/>
    </location>
</feature>
<dbReference type="PANTHER" id="PTHR11076">
    <property type="entry name" value="DNA REPAIR POLYMERASE UMUC / TRANSFERASE FAMILY MEMBER"/>
    <property type="match status" value="1"/>
</dbReference>
<dbReference type="GO" id="GO:0042276">
    <property type="term" value="P:error-prone translesion synthesis"/>
    <property type="evidence" value="ECO:0007669"/>
    <property type="project" value="TreeGrafter"/>
</dbReference>
<dbReference type="InterPro" id="IPR022880">
    <property type="entry name" value="DNApol_IV"/>
</dbReference>
<protein>
    <recommendedName>
        <fullName evidence="2">DNA polymerase IV</fullName>
        <shortName evidence="2">Pol IV</shortName>
        <ecNumber evidence="2">2.7.7.7</ecNumber>
    </recommendedName>
</protein>
<dbReference type="AlphaFoldDB" id="A0A6I6C6X6"/>
<feature type="binding site" evidence="2">
    <location>
        <position position="112"/>
    </location>
    <ligand>
        <name>Mg(2+)</name>
        <dbReference type="ChEBI" id="CHEBI:18420"/>
    </ligand>
</feature>
<dbReference type="OrthoDB" id="9808813at2"/>
<comment type="subcellular location">
    <subcellularLocation>
        <location evidence="2">Cytoplasm</location>
    </subcellularLocation>
</comment>
<dbReference type="GO" id="GO:0009432">
    <property type="term" value="P:SOS response"/>
    <property type="evidence" value="ECO:0007669"/>
    <property type="project" value="TreeGrafter"/>
</dbReference>
<keyword evidence="2" id="KW-0234">DNA repair</keyword>
<dbReference type="GO" id="GO:0003887">
    <property type="term" value="F:DNA-directed DNA polymerase activity"/>
    <property type="evidence" value="ECO:0007669"/>
    <property type="project" value="UniProtKB-UniRule"/>
</dbReference>
<dbReference type="InterPro" id="IPR017961">
    <property type="entry name" value="DNA_pol_Y-fam_little_finger"/>
</dbReference>
<feature type="domain" description="UmuC" evidence="3">
    <location>
        <begin position="13"/>
        <end position="194"/>
    </location>
</feature>
<dbReference type="InterPro" id="IPR036775">
    <property type="entry name" value="DNA_pol_Y-fam_lit_finger_sf"/>
</dbReference>
<dbReference type="Pfam" id="PF00817">
    <property type="entry name" value="IMS"/>
    <property type="match status" value="1"/>
</dbReference>
<accession>A0A6I6C6X6</accession>
<dbReference type="EMBL" id="CP046276">
    <property type="protein sequence ID" value="QGS51950.1"/>
    <property type="molecule type" value="Genomic_DNA"/>
</dbReference>
<comment type="function">
    <text evidence="2">Poorly processive, error-prone DNA polymerase involved in untargeted mutagenesis. Copies undamaged DNA at stalled replication forks, which arise in vivo from mismatched or misaligned primer ends. These misaligned primers can be extended by PolIV. Exhibits no 3'-5' exonuclease (proofreading) activity. May be involved in translesional synthesis, in conjunction with the beta clamp from PolIII.</text>
</comment>
<keyword evidence="2" id="KW-0460">Magnesium</keyword>
<dbReference type="Gene3D" id="3.40.1170.60">
    <property type="match status" value="1"/>
</dbReference>
<dbReference type="GO" id="GO:0006261">
    <property type="term" value="P:DNA-templated DNA replication"/>
    <property type="evidence" value="ECO:0007669"/>
    <property type="project" value="UniProtKB-UniRule"/>
</dbReference>
<dbReference type="GO" id="GO:0005829">
    <property type="term" value="C:cytosol"/>
    <property type="evidence" value="ECO:0007669"/>
    <property type="project" value="TreeGrafter"/>
</dbReference>
<dbReference type="GO" id="GO:0000287">
    <property type="term" value="F:magnesium ion binding"/>
    <property type="evidence" value="ECO:0007669"/>
    <property type="project" value="UniProtKB-UniRule"/>
</dbReference>
<dbReference type="InterPro" id="IPR043128">
    <property type="entry name" value="Rev_trsase/Diguanyl_cyclase"/>
</dbReference>
<dbReference type="PANTHER" id="PTHR11076:SF33">
    <property type="entry name" value="DNA POLYMERASE KAPPA"/>
    <property type="match status" value="1"/>
</dbReference>
<keyword evidence="2" id="KW-0515">Mutator protein</keyword>
<reference evidence="4 5" key="1">
    <citation type="submission" date="2019-11" db="EMBL/GenBank/DDBJ databases">
        <title>Complete genome sequence of Spiroplasma tabanidicola TAUS-1 (DSM 22603).</title>
        <authorList>
            <person name="Huang C.-T."/>
            <person name="Lin Y.-C."/>
            <person name="Kuo C.-H."/>
        </authorList>
    </citation>
    <scope>NUCLEOTIDE SEQUENCE [LARGE SCALE GENOMIC DNA]</scope>
    <source>
        <strain evidence="4 5">TAUS-1</strain>
    </source>
</reference>
<dbReference type="Gene3D" id="1.10.150.20">
    <property type="entry name" value="5' to 3' exonuclease, C-terminal subdomain"/>
    <property type="match status" value="1"/>
</dbReference>
<organism evidence="4 5">
    <name type="scientific">Spiroplasma tabanidicola</name>
    <dbReference type="NCBI Taxonomy" id="324079"/>
    <lineage>
        <taxon>Bacteria</taxon>
        <taxon>Bacillati</taxon>
        <taxon>Mycoplasmatota</taxon>
        <taxon>Mollicutes</taxon>
        <taxon>Entomoplasmatales</taxon>
        <taxon>Spiroplasmataceae</taxon>
        <taxon>Spiroplasma</taxon>
    </lineage>
</organism>
<gene>
    <name evidence="2 4" type="primary">dinB</name>
    <name evidence="4" type="ORF">STABA_v1c05870</name>
</gene>
<keyword evidence="2" id="KW-0235">DNA replication</keyword>
<dbReference type="Gene3D" id="3.30.1490.100">
    <property type="entry name" value="DNA polymerase, Y-family, little finger domain"/>
    <property type="match status" value="1"/>
</dbReference>
<evidence type="ECO:0000259" key="3">
    <source>
        <dbReference type="PROSITE" id="PS50173"/>
    </source>
</evidence>
<dbReference type="RefSeq" id="WP_156006423.1">
    <property type="nucleotide sequence ID" value="NZ_CP046276.1"/>
</dbReference>
<dbReference type="HAMAP" id="MF_01113">
    <property type="entry name" value="DNApol_IV"/>
    <property type="match status" value="1"/>
</dbReference>
<dbReference type="EC" id="2.7.7.7" evidence="2"/>
<sequence length="444" mass="51267">MQIKRIKTKEKVIFLLDMDAFFASCHVARDPSLKDKNLVVASPNRRAIITTASYNARKFGIKAGMPIFKAEELCKNIYRVDSDFALYIKYSQMVFDVIYKNFSQKIEVASIDECYIDVTHVWKKYGTAKKCAIVLKNMVYEKTGLTCSIGISSNKFLAKSCVDFNKPNGVSILLPKDIDKVLWPLEVKEMFMVGKATEEVFLKNNIFTIKDLAQSDVNKIYELLGKRGLTLWSWANGYGSDIVEKDENEFKSIGNEFTLNYTTTDTKEIEEMIYELSLKICDRANKRFLKGKTISIILKYENEKNYNFNATEHKKHKHHQAGLEQYTAEVEKVYSVAKNCFYNTWTGEPILLIGVRLSNLIDDINDKKQLSLGDVNLYERTNLNDIQKIIYDLELKFGTKKIFTGDKLIKYNKKNRGQSKYLENDDVHISNKQVVAKWSKEKKD</sequence>
<dbReference type="SUPFAM" id="SSF56672">
    <property type="entry name" value="DNA/RNA polymerases"/>
    <property type="match status" value="1"/>
</dbReference>
<comment type="cofactor">
    <cofactor evidence="2">
        <name>Mg(2+)</name>
        <dbReference type="ChEBI" id="CHEBI:18420"/>
    </cofactor>
    <text evidence="2">Binds 2 magnesium ions per subunit.</text>
</comment>
<dbReference type="Proteomes" id="UP000424468">
    <property type="component" value="Chromosome"/>
</dbReference>
<dbReference type="Gene3D" id="3.30.70.270">
    <property type="match status" value="1"/>
</dbReference>
<comment type="similarity">
    <text evidence="1 2">Belongs to the DNA polymerase type-Y family.</text>
</comment>
<evidence type="ECO:0000256" key="1">
    <source>
        <dbReference type="ARBA" id="ARBA00010945"/>
    </source>
</evidence>
<dbReference type="GO" id="GO:0006281">
    <property type="term" value="P:DNA repair"/>
    <property type="evidence" value="ECO:0007669"/>
    <property type="project" value="UniProtKB-UniRule"/>
</dbReference>
<evidence type="ECO:0000313" key="5">
    <source>
        <dbReference type="Proteomes" id="UP000424468"/>
    </source>
</evidence>
<feature type="binding site" evidence="2">
    <location>
        <position position="17"/>
    </location>
    <ligand>
        <name>Mg(2+)</name>
        <dbReference type="ChEBI" id="CHEBI:18420"/>
    </ligand>
</feature>
<dbReference type="InterPro" id="IPR001126">
    <property type="entry name" value="UmuC"/>
</dbReference>
<evidence type="ECO:0000256" key="2">
    <source>
        <dbReference type="HAMAP-Rule" id="MF_01113"/>
    </source>
</evidence>
<keyword evidence="2" id="KW-0239">DNA-directed DNA polymerase</keyword>
<keyword evidence="2" id="KW-0238">DNA-binding</keyword>
<name>A0A6I6C6X6_9MOLU</name>
<comment type="subunit">
    <text evidence="2">Monomer.</text>
</comment>
<keyword evidence="2" id="KW-0963">Cytoplasm</keyword>
<keyword evidence="2" id="KW-0479">Metal-binding</keyword>